<reference evidence="2 3" key="1">
    <citation type="submission" date="2019-12" db="EMBL/GenBank/DDBJ databases">
        <title>Draft genome sequencing of Halomonas icarensis D1-1.</title>
        <authorList>
            <person name="Pandiyan K."/>
            <person name="Kushwaha P."/>
            <person name="Gowdham M."/>
            <person name="Chakdar H."/>
            <person name="Singh A."/>
            <person name="Kumar M."/>
            <person name="Saxena A.K."/>
        </authorList>
    </citation>
    <scope>NUCLEOTIDE SEQUENCE [LARGE SCALE GENOMIC DNA]</scope>
    <source>
        <strain evidence="2 3">D1-1</strain>
    </source>
</reference>
<dbReference type="Proteomes" id="UP000448235">
    <property type="component" value="Unassembled WGS sequence"/>
</dbReference>
<dbReference type="EMBL" id="WUTS01000001">
    <property type="protein sequence ID" value="NAW11311.1"/>
    <property type="molecule type" value="Genomic_DNA"/>
</dbReference>
<gene>
    <name evidence="2" type="ORF">GRB80_00405</name>
</gene>
<comment type="caution">
    <text evidence="2">The sequence shown here is derived from an EMBL/GenBank/DDBJ whole genome shotgun (WGS) entry which is preliminary data.</text>
</comment>
<organism evidence="2 3">
    <name type="scientific">Halomonas icarae</name>
    <dbReference type="NCBI Taxonomy" id="2691040"/>
    <lineage>
        <taxon>Bacteria</taxon>
        <taxon>Pseudomonadati</taxon>
        <taxon>Pseudomonadota</taxon>
        <taxon>Gammaproteobacteria</taxon>
        <taxon>Oceanospirillales</taxon>
        <taxon>Halomonadaceae</taxon>
        <taxon>Halomonas</taxon>
    </lineage>
</organism>
<accession>A0A7X5AK52</accession>
<evidence type="ECO:0000313" key="2">
    <source>
        <dbReference type="EMBL" id="NAW11311.1"/>
    </source>
</evidence>
<sequence length="191" mass="22515">MAKQKRASRHGHRQCRLCGEYSLRVRTTAPTAEGDQAAYLECRECLRQWKVDESLQHLLSHCQWRWHWAGYGRQTLWLEYDGWPIEVDSRYLCIRKLDDQWGRGTDTAQLDRHGRGWGRGDETGWFILTPDYLLLEEAATEHADGKQPTPMDLLIDSLFNERLEGLRENDRQLAPVTPRRKRRNKSQNINK</sequence>
<proteinExistence type="predicted"/>
<feature type="region of interest" description="Disordered" evidence="1">
    <location>
        <begin position="169"/>
        <end position="191"/>
    </location>
</feature>
<name>A0A7X5AK52_9GAMM</name>
<dbReference type="AlphaFoldDB" id="A0A7X5AK52"/>
<keyword evidence="3" id="KW-1185">Reference proteome</keyword>
<dbReference type="RefSeq" id="WP_161422152.1">
    <property type="nucleotide sequence ID" value="NZ_JARWMY010000002.1"/>
</dbReference>
<protein>
    <submittedName>
        <fullName evidence="2">Uncharacterized protein</fullName>
    </submittedName>
</protein>
<evidence type="ECO:0000256" key="1">
    <source>
        <dbReference type="SAM" id="MobiDB-lite"/>
    </source>
</evidence>
<evidence type="ECO:0000313" key="3">
    <source>
        <dbReference type="Proteomes" id="UP000448235"/>
    </source>
</evidence>